<proteinExistence type="predicted"/>
<evidence type="ECO:0000313" key="1">
    <source>
        <dbReference type="EMBL" id="PVH99902.1"/>
    </source>
</evidence>
<accession>A0A2V1DNW3</accession>
<dbReference type="AlphaFoldDB" id="A0A2V1DNW3"/>
<gene>
    <name evidence="1" type="ORF">DM02DRAFT_414627</name>
</gene>
<dbReference type="EMBL" id="KZ805383">
    <property type="protein sequence ID" value="PVH99902.1"/>
    <property type="molecule type" value="Genomic_DNA"/>
</dbReference>
<name>A0A2V1DNW3_9PLEO</name>
<evidence type="ECO:0000313" key="2">
    <source>
        <dbReference type="Proteomes" id="UP000244855"/>
    </source>
</evidence>
<reference evidence="1 2" key="1">
    <citation type="journal article" date="2018" name="Sci. Rep.">
        <title>Comparative genomics provides insights into the lifestyle and reveals functional heterogeneity of dark septate endophytic fungi.</title>
        <authorList>
            <person name="Knapp D.G."/>
            <person name="Nemeth J.B."/>
            <person name="Barry K."/>
            <person name="Hainaut M."/>
            <person name="Henrissat B."/>
            <person name="Johnson J."/>
            <person name="Kuo A."/>
            <person name="Lim J.H.P."/>
            <person name="Lipzen A."/>
            <person name="Nolan M."/>
            <person name="Ohm R.A."/>
            <person name="Tamas L."/>
            <person name="Grigoriev I.V."/>
            <person name="Spatafora J.W."/>
            <person name="Nagy L.G."/>
            <person name="Kovacs G.M."/>
        </authorList>
    </citation>
    <scope>NUCLEOTIDE SEQUENCE [LARGE SCALE GENOMIC DNA]</scope>
    <source>
        <strain evidence="1 2">DSE2036</strain>
    </source>
</reference>
<keyword evidence="2" id="KW-1185">Reference proteome</keyword>
<sequence length="154" mass="15838">MVRSGCIITTRHKDGARLHTTAPAVTATVTWLQQSRCCLIFISVACTSQHHTGRAEGRVDAQPCRLRCMAATATAAAPERTWGSGPGNSNGSIPFALPLDSLSLAFASSSSSSPLAINTALPWAMALPHAISSLVCVVSRKGEGGPASSAVPAL</sequence>
<organism evidence="1 2">
    <name type="scientific">Periconia macrospinosa</name>
    <dbReference type="NCBI Taxonomy" id="97972"/>
    <lineage>
        <taxon>Eukaryota</taxon>
        <taxon>Fungi</taxon>
        <taxon>Dikarya</taxon>
        <taxon>Ascomycota</taxon>
        <taxon>Pezizomycotina</taxon>
        <taxon>Dothideomycetes</taxon>
        <taxon>Pleosporomycetidae</taxon>
        <taxon>Pleosporales</taxon>
        <taxon>Massarineae</taxon>
        <taxon>Periconiaceae</taxon>
        <taxon>Periconia</taxon>
    </lineage>
</organism>
<protein>
    <submittedName>
        <fullName evidence="1">Uncharacterized protein</fullName>
    </submittedName>
</protein>
<dbReference type="Proteomes" id="UP000244855">
    <property type="component" value="Unassembled WGS sequence"/>
</dbReference>